<protein>
    <submittedName>
        <fullName evidence="1">Uncharacterized protein</fullName>
    </submittedName>
</protein>
<dbReference type="Proteomes" id="UP001208570">
    <property type="component" value="Unassembled WGS sequence"/>
</dbReference>
<dbReference type="EMBL" id="JAODUP010000202">
    <property type="protein sequence ID" value="KAK2156931.1"/>
    <property type="molecule type" value="Genomic_DNA"/>
</dbReference>
<sequence>MANAFKINNMEYKFYETLVNMRLKQYKILLKTYNRLMCERTSFQAVEYCAWWNELYPEEPCVPPVIKQIQINFTTCDLPPIEPITYTE</sequence>
<reference evidence="1" key="1">
    <citation type="journal article" date="2023" name="Mol. Biol. Evol.">
        <title>Third-Generation Sequencing Reveals the Adaptive Role of the Epigenome in Three Deep-Sea Polychaetes.</title>
        <authorList>
            <person name="Perez M."/>
            <person name="Aroh O."/>
            <person name="Sun Y."/>
            <person name="Lan Y."/>
            <person name="Juniper S.K."/>
            <person name="Young C.R."/>
            <person name="Angers B."/>
            <person name="Qian P.Y."/>
        </authorList>
    </citation>
    <scope>NUCLEOTIDE SEQUENCE</scope>
    <source>
        <strain evidence="1">P08H-3</strain>
    </source>
</reference>
<evidence type="ECO:0000313" key="2">
    <source>
        <dbReference type="Proteomes" id="UP001208570"/>
    </source>
</evidence>
<comment type="caution">
    <text evidence="1">The sequence shown here is derived from an EMBL/GenBank/DDBJ whole genome shotgun (WGS) entry which is preliminary data.</text>
</comment>
<proteinExistence type="predicted"/>
<organism evidence="1 2">
    <name type="scientific">Paralvinella palmiformis</name>
    <dbReference type="NCBI Taxonomy" id="53620"/>
    <lineage>
        <taxon>Eukaryota</taxon>
        <taxon>Metazoa</taxon>
        <taxon>Spiralia</taxon>
        <taxon>Lophotrochozoa</taxon>
        <taxon>Annelida</taxon>
        <taxon>Polychaeta</taxon>
        <taxon>Sedentaria</taxon>
        <taxon>Canalipalpata</taxon>
        <taxon>Terebellida</taxon>
        <taxon>Terebelliformia</taxon>
        <taxon>Alvinellidae</taxon>
        <taxon>Paralvinella</taxon>
    </lineage>
</organism>
<name>A0AAD9JPK8_9ANNE</name>
<evidence type="ECO:0000313" key="1">
    <source>
        <dbReference type="EMBL" id="KAK2156931.1"/>
    </source>
</evidence>
<accession>A0AAD9JPK8</accession>
<keyword evidence="2" id="KW-1185">Reference proteome</keyword>
<gene>
    <name evidence="1" type="ORF">LSH36_202g09082</name>
</gene>
<dbReference type="AlphaFoldDB" id="A0AAD9JPK8"/>